<reference evidence="2" key="1">
    <citation type="journal article" date="2019" name="Int. J. Syst. Evol. Microbiol.">
        <title>The Global Catalogue of Microorganisms (GCM) 10K type strain sequencing project: providing services to taxonomists for standard genome sequencing and annotation.</title>
        <authorList>
            <consortium name="The Broad Institute Genomics Platform"/>
            <consortium name="The Broad Institute Genome Sequencing Center for Infectious Disease"/>
            <person name="Wu L."/>
            <person name="Ma J."/>
        </authorList>
    </citation>
    <scope>NUCLEOTIDE SEQUENCE [LARGE SCALE GENOMIC DNA]</scope>
    <source>
        <strain evidence="2">CCUG 57113</strain>
    </source>
</reference>
<comment type="caution">
    <text evidence="1">The sequence shown here is derived from an EMBL/GenBank/DDBJ whole genome shotgun (WGS) entry which is preliminary data.</text>
</comment>
<organism evidence="1 2">
    <name type="scientific">Cohnella suwonensis</name>
    <dbReference type="NCBI Taxonomy" id="696072"/>
    <lineage>
        <taxon>Bacteria</taxon>
        <taxon>Bacillati</taxon>
        <taxon>Bacillota</taxon>
        <taxon>Bacilli</taxon>
        <taxon>Bacillales</taxon>
        <taxon>Paenibacillaceae</taxon>
        <taxon>Cohnella</taxon>
    </lineage>
</organism>
<dbReference type="PANTHER" id="PTHR20854">
    <property type="entry name" value="INOSITOL MONOPHOSPHATASE"/>
    <property type="match status" value="1"/>
</dbReference>
<dbReference type="Gene3D" id="3.40.190.80">
    <property type="match status" value="1"/>
</dbReference>
<proteinExistence type="predicted"/>
<gene>
    <name evidence="1" type="ORF">ACFPPD_24450</name>
</gene>
<dbReference type="InterPro" id="IPR000760">
    <property type="entry name" value="Inositol_monophosphatase-like"/>
</dbReference>
<dbReference type="PRINTS" id="PR00377">
    <property type="entry name" value="IMPHPHTASES"/>
</dbReference>
<dbReference type="Gene3D" id="3.30.540.10">
    <property type="entry name" value="Fructose-1,6-Bisphosphatase, subunit A, domain 1"/>
    <property type="match status" value="1"/>
</dbReference>
<name>A0ABW0M3U7_9BACL</name>
<dbReference type="CDD" id="cd01637">
    <property type="entry name" value="IMPase_like"/>
    <property type="match status" value="1"/>
</dbReference>
<evidence type="ECO:0000313" key="2">
    <source>
        <dbReference type="Proteomes" id="UP001596105"/>
    </source>
</evidence>
<dbReference type="PANTHER" id="PTHR20854:SF4">
    <property type="entry name" value="INOSITOL-1-MONOPHOSPHATASE-RELATED"/>
    <property type="match status" value="1"/>
</dbReference>
<keyword evidence="2" id="KW-1185">Reference proteome</keyword>
<protein>
    <submittedName>
        <fullName evidence="1">Inositol monophosphatase family protein</fullName>
    </submittedName>
</protein>
<dbReference type="SUPFAM" id="SSF56655">
    <property type="entry name" value="Carbohydrate phosphatase"/>
    <property type="match status" value="1"/>
</dbReference>
<sequence>MGPERSVTRDRERFELHTFEQAIEWVMDAGRMIKEKIDANPISFETKTSHSDLVTEVDRKVESWLVERITMNFPDHSILGEENINNRTSSSEYLWIIDPIDGTTNMINRNQEFAISIALCTANRAVFGIVYDVMGDKLFRAVKGKGAFVNNRKLNRLPDRLKLENELIAITLPWHNAEECTAYLALVTKARGIRVYGATTMELCDIALRKLGAYVQYNVKAWDYAASRVILEELGCKFSDLQGRDINWLYNGGVVAAPPEVHGEIVGALDLLL</sequence>
<evidence type="ECO:0000313" key="1">
    <source>
        <dbReference type="EMBL" id="MFC5471832.1"/>
    </source>
</evidence>
<dbReference type="RefSeq" id="WP_378083696.1">
    <property type="nucleotide sequence ID" value="NZ_JBHSMH010000111.1"/>
</dbReference>
<dbReference type="Proteomes" id="UP001596105">
    <property type="component" value="Unassembled WGS sequence"/>
</dbReference>
<accession>A0ABW0M3U7</accession>
<dbReference type="EMBL" id="JBHSMH010000111">
    <property type="protein sequence ID" value="MFC5471832.1"/>
    <property type="molecule type" value="Genomic_DNA"/>
</dbReference>
<dbReference type="Pfam" id="PF00459">
    <property type="entry name" value="Inositol_P"/>
    <property type="match status" value="1"/>
</dbReference>